<gene>
    <name evidence="2" type="ORF">DSM104443_03327</name>
</gene>
<evidence type="ECO:0000256" key="1">
    <source>
        <dbReference type="SAM" id="SignalP"/>
    </source>
</evidence>
<evidence type="ECO:0000313" key="2">
    <source>
        <dbReference type="EMBL" id="QJR12242.1"/>
    </source>
</evidence>
<dbReference type="RefSeq" id="WP_171094281.1">
    <property type="nucleotide sequence ID" value="NZ_CP053069.1"/>
</dbReference>
<feature type="chain" id="PRO_5026813066" evidence="1">
    <location>
        <begin position="23"/>
        <end position="158"/>
    </location>
</feature>
<name>A0A6M4GYZ2_9PROT</name>
<keyword evidence="1" id="KW-0732">Signal</keyword>
<keyword evidence="3" id="KW-1185">Reference proteome</keyword>
<dbReference type="AlphaFoldDB" id="A0A6M4GYZ2"/>
<reference evidence="2 3" key="1">
    <citation type="submission" date="2020-04" db="EMBL/GenBank/DDBJ databases">
        <title>Usitatibacter rugosus gen. nov., sp. nov. and Usitatibacter palustris sp. nov., novel members of Usitatibacteraceae fam. nov. within the order Nitrosomonadales isolated from soil.</title>
        <authorList>
            <person name="Huber K.J."/>
            <person name="Neumann-Schaal M."/>
            <person name="Geppert A."/>
            <person name="Luckner M."/>
            <person name="Wanner G."/>
            <person name="Overmann J."/>
        </authorList>
    </citation>
    <scope>NUCLEOTIDE SEQUENCE [LARGE SCALE GENOMIC DNA]</scope>
    <source>
        <strain evidence="2 3">0125_3</strain>
    </source>
</reference>
<protein>
    <submittedName>
        <fullName evidence="2">Uncharacterized protein</fullName>
    </submittedName>
</protein>
<dbReference type="EMBL" id="CP053069">
    <property type="protein sequence ID" value="QJR12242.1"/>
    <property type="molecule type" value="Genomic_DNA"/>
</dbReference>
<evidence type="ECO:0000313" key="3">
    <source>
        <dbReference type="Proteomes" id="UP000501534"/>
    </source>
</evidence>
<feature type="signal peptide" evidence="1">
    <location>
        <begin position="1"/>
        <end position="22"/>
    </location>
</feature>
<sequence length="158" mass="17158">MQALRFGLHALIGLALAGPALAQEAFDACEVFTQQDAEAALGTAAQPEPVNPKVKRPKVVTKCTYTGFKEGKPVAATAEFRFGRTEGDVKNAFGEHRLQVQTKPILISGVDAFWSGKTGQMNVRKDRTWVQISVGPPKVTDRDPDQARKAADLLIKKL</sequence>
<dbReference type="KEGG" id="uru:DSM104443_03327"/>
<dbReference type="Proteomes" id="UP000501534">
    <property type="component" value="Chromosome"/>
</dbReference>
<accession>A0A6M4GYZ2</accession>
<organism evidence="2 3">
    <name type="scientific">Usitatibacter rugosus</name>
    <dbReference type="NCBI Taxonomy" id="2732067"/>
    <lineage>
        <taxon>Bacteria</taxon>
        <taxon>Pseudomonadati</taxon>
        <taxon>Pseudomonadota</taxon>
        <taxon>Betaproteobacteria</taxon>
        <taxon>Nitrosomonadales</taxon>
        <taxon>Usitatibacteraceae</taxon>
        <taxon>Usitatibacter</taxon>
    </lineage>
</organism>
<proteinExistence type="predicted"/>